<evidence type="ECO:0000313" key="1">
    <source>
        <dbReference type="EMBL" id="ACS43005.1"/>
    </source>
</evidence>
<gene>
    <name evidence="1" type="ordered locus">MexAM1_META2p0071</name>
</gene>
<dbReference type="EMBL" id="CP001511">
    <property type="protein sequence ID" value="ACS43005.1"/>
    <property type="molecule type" value="Genomic_DNA"/>
</dbReference>
<keyword evidence="1" id="KW-0614">Plasmid</keyword>
<keyword evidence="2" id="KW-1185">Reference proteome</keyword>
<dbReference type="AlphaFoldDB" id="C5B3H3"/>
<name>C5B3H3_METEA</name>
<dbReference type="KEGG" id="mea:Mex_2p0071"/>
<protein>
    <submittedName>
        <fullName evidence="1">Uncharacterized protein</fullName>
    </submittedName>
</protein>
<organism evidence="1 2">
    <name type="scientific">Methylorubrum extorquens (strain ATCC 14718 / DSM 1338 / JCM 2805 / NCIMB 9133 / AM1)</name>
    <name type="common">Methylobacterium extorquens</name>
    <dbReference type="NCBI Taxonomy" id="272630"/>
    <lineage>
        <taxon>Bacteria</taxon>
        <taxon>Pseudomonadati</taxon>
        <taxon>Pseudomonadota</taxon>
        <taxon>Alphaproteobacteria</taxon>
        <taxon>Hyphomicrobiales</taxon>
        <taxon>Methylobacteriaceae</taxon>
        <taxon>Methylorubrum</taxon>
    </lineage>
</organism>
<dbReference type="HOGENOM" id="CLU_1341972_0_0_5"/>
<proteinExistence type="predicted"/>
<geneLocation type="plasmid" evidence="1 2">
    <name>megaplasmid</name>
</geneLocation>
<sequence>MQHIPFPLYHGTSSHFRDLFEVGGTTRPWPHVQDAISLLRATWAQLQGSGIEPEWYQANILRQSTGPSNWQHGELYVAAGEAAAVRYALSGAAFGGEILTQCAEALKRLDAIDAASAASLRDQYPALGRFLAGGGTPLLVVVEGVPVSALLKEAGEGSVDEQVRAVEGHLSTMEGNLLQACLQGYQFRVRAGCGTVREIVDLGA</sequence>
<evidence type="ECO:0000313" key="2">
    <source>
        <dbReference type="Proteomes" id="UP000009081"/>
    </source>
</evidence>
<reference evidence="1 2" key="1">
    <citation type="journal article" date="2009" name="PLoS ONE">
        <title>Methylobacterium genome sequences: a reference blueprint to investigate microbial metabolism of C1 compounds from natural and industrial sources.</title>
        <authorList>
            <person name="Vuilleumier S."/>
            <person name="Chistoserdova L."/>
            <person name="Lee M.-C."/>
            <person name="Bringel F."/>
            <person name="Lajus A."/>
            <person name="Zhou Y."/>
            <person name="Gourion B."/>
            <person name="Barbe V."/>
            <person name="Chang J."/>
            <person name="Cruveiller S."/>
            <person name="Dossat C."/>
            <person name="Gillett W."/>
            <person name="Gruffaz C."/>
            <person name="Haugen E."/>
            <person name="Hourcade E."/>
            <person name="Levy R."/>
            <person name="Mangenot S."/>
            <person name="Muller E."/>
            <person name="Nadalig T."/>
            <person name="Pagni M."/>
            <person name="Penny C."/>
            <person name="Peyraud R."/>
            <person name="Robinson D.G."/>
            <person name="Roche D."/>
            <person name="Rouy Z."/>
            <person name="Saenampechek C."/>
            <person name="Salvignol G."/>
            <person name="Vallenet D."/>
            <person name="Wu Z."/>
            <person name="Marx C.J."/>
            <person name="Vorholt J.A."/>
            <person name="Olson M.V."/>
            <person name="Kaul R."/>
            <person name="Weissenbach J."/>
            <person name="Medigue C."/>
            <person name="Lidstrom M.E."/>
        </authorList>
    </citation>
    <scope>NUCLEOTIDE SEQUENCE [LARGE SCALE GENOMIC DNA]</scope>
    <source>
        <strain evidence="2">ATCC 14718 / DSM 1338 / JCM 2805 / NCIMB 9133 / AM1</strain>
    </source>
</reference>
<accession>C5B3H3</accession>
<dbReference type="Proteomes" id="UP000009081">
    <property type="component" value="Plasmid megaplasmid"/>
</dbReference>
<dbReference type="RefSeq" id="WP_012753568.1">
    <property type="nucleotide sequence ID" value="NC_012811.1"/>
</dbReference>